<feature type="region of interest" description="Disordered" evidence="2">
    <location>
        <begin position="710"/>
        <end position="764"/>
    </location>
</feature>
<keyword evidence="1" id="KW-0175">Coiled coil</keyword>
<feature type="domain" description="eCIS core" evidence="3">
    <location>
        <begin position="180"/>
        <end position="250"/>
    </location>
</feature>
<name>A0A841CI01_9PSEU</name>
<feature type="compositionally biased region" description="Basic and acidic residues" evidence="2">
    <location>
        <begin position="236"/>
        <end position="251"/>
    </location>
</feature>
<feature type="compositionally biased region" description="Acidic residues" evidence="2">
    <location>
        <begin position="1070"/>
        <end position="1088"/>
    </location>
</feature>
<dbReference type="RefSeq" id="WP_184691385.1">
    <property type="nucleotide sequence ID" value="NZ_JACHJN010000004.1"/>
</dbReference>
<dbReference type="Pfam" id="PF13699">
    <property type="entry name" value="eCIS_core"/>
    <property type="match status" value="1"/>
</dbReference>
<feature type="region of interest" description="Disordered" evidence="2">
    <location>
        <begin position="1021"/>
        <end position="1099"/>
    </location>
</feature>
<reference evidence="4 5" key="1">
    <citation type="submission" date="2020-08" db="EMBL/GenBank/DDBJ databases">
        <title>Genomic Encyclopedia of Type Strains, Phase III (KMG-III): the genomes of soil and plant-associated and newly described type strains.</title>
        <authorList>
            <person name="Whitman W."/>
        </authorList>
    </citation>
    <scope>NUCLEOTIDE SEQUENCE [LARGE SCALE GENOMIC DNA]</scope>
    <source>
        <strain evidence="4 5">CECT 8640</strain>
    </source>
</reference>
<evidence type="ECO:0000313" key="4">
    <source>
        <dbReference type="EMBL" id="MBB5956613.1"/>
    </source>
</evidence>
<proteinExistence type="predicted"/>
<sequence length="1099" mass="120373">MATNISASNGISSFLMPTRLSPSDRTIIRDRPEPRLRVPPGPSGVAPHWTAPGAGPQRRCPIGHQDCPASGLAGERRQQLGTARSVMSGSVGVRGWAHVHDHREGLGDKADAPDRAVPAPIDQGRKPVFGPMTPDRVLALQRSVGNQAVSRLLAEQRHDHDPASQRDLVDEALRSSSRPIEVSRREKLEAFHQADFSGVRVHTGPVAQRSAAAIGASAFTVGDDIVLGADANNDETLSHETRHVKQQRDGRVAGTDNGAGMAVSDPEHEEEKEAAADGEAFRTGAERAPSVAIGTTAPMRDVQRARNDDPVGPGSRSVQRTPDEDMSDADVSSNEDESSSEEEVGGRKPTHAKVMQKVQVVVEKSKALVYGGGHHGRATEEARLRFERDKRGGRTAQTLSHLSFLLYDAMLAVQDRLNAQQPDGTELDDREVQGMLINDRLVFASNFNESVDQLGRVKLDNAVAPLRELLRFHQSNERRGAGLSGPEANEYVQRLTRAETKIDAVFEELRGMEDDHTADAVRAKTKRPVIIRDAADPDMRELLTADEHAGSVILLRFAKADGKTREGEHKPKSMHAEQKLLVAIHRAGLKPKEVADRPLVIAGKYRPCVGCAAALQYYRDIGGFGNLQFNPNYGHYYRRSVHTLTSHLRHVVADPHYRQYLAAMLSQQDGAATSTPALSGMAPPHDATFNNGPETRIPITEALGRGYVTASDSEGELADDEDEGKKVYNRSKRKSKHSESYAGSSGGRKIGAGYQKGGRPADPFVASKEEAEELKRVWEGGDRQQQAEVFRRYYRRTGAGVVPIGIPEIIARTGASADVVRNLISGRTGHEARDNRARDANRIPRGKKADPTEKKSKPAKSFTKGKDLDDDGRKEILRHIASHRGFHRVWQDARANDKPKITPSAMPRPLGKEIADLRHKYNVPSMAEELWMTPDALKNHLNRTFGSINRKQPAPTAAKSTPVPSTPARTIPERDTDDDIEMGGTSPAAQHREFNGFRHMFDQGSGQHYYVAEDTGRYYYHDDDTDTLHPFPEAQQPGSRAPAASQAGPSRSGPARQAPPPPELTAGDLMDVDESSEQSYGEYEEEEEYTGKGKGRSLR</sequence>
<feature type="compositionally biased region" description="Acidic residues" evidence="2">
    <location>
        <begin position="324"/>
        <end position="343"/>
    </location>
</feature>
<feature type="region of interest" description="Disordered" evidence="2">
    <location>
        <begin position="947"/>
        <end position="991"/>
    </location>
</feature>
<feature type="compositionally biased region" description="Basic and acidic residues" evidence="2">
    <location>
        <begin position="265"/>
        <end position="275"/>
    </location>
</feature>
<dbReference type="EMBL" id="JACHJN010000004">
    <property type="protein sequence ID" value="MBB5956613.1"/>
    <property type="molecule type" value="Genomic_DNA"/>
</dbReference>
<feature type="compositionally biased region" description="Basic and acidic residues" evidence="2">
    <location>
        <begin position="105"/>
        <end position="114"/>
    </location>
</feature>
<protein>
    <recommendedName>
        <fullName evidence="3">eCIS core domain-containing protein</fullName>
    </recommendedName>
</protein>
<feature type="compositionally biased region" description="Basic residues" evidence="2">
    <location>
        <begin position="727"/>
        <end position="736"/>
    </location>
</feature>
<feature type="compositionally biased region" description="Basic and acidic residues" evidence="2">
    <location>
        <begin position="829"/>
        <end position="856"/>
    </location>
</feature>
<evidence type="ECO:0000256" key="1">
    <source>
        <dbReference type="SAM" id="Coils"/>
    </source>
</evidence>
<feature type="compositionally biased region" description="Acidic residues" evidence="2">
    <location>
        <begin position="713"/>
        <end position="722"/>
    </location>
</feature>
<evidence type="ECO:0000259" key="3">
    <source>
        <dbReference type="Pfam" id="PF13699"/>
    </source>
</evidence>
<feature type="compositionally biased region" description="Gly residues" evidence="2">
    <location>
        <begin position="744"/>
        <end position="756"/>
    </location>
</feature>
<feature type="region of interest" description="Disordered" evidence="2">
    <location>
        <begin position="105"/>
        <end position="129"/>
    </location>
</feature>
<dbReference type="AlphaFoldDB" id="A0A841CI01"/>
<dbReference type="Proteomes" id="UP000547510">
    <property type="component" value="Unassembled WGS sequence"/>
</dbReference>
<evidence type="ECO:0000256" key="2">
    <source>
        <dbReference type="SAM" id="MobiDB-lite"/>
    </source>
</evidence>
<organism evidence="4 5">
    <name type="scientific">Saccharothrix tamanrassetensis</name>
    <dbReference type="NCBI Taxonomy" id="1051531"/>
    <lineage>
        <taxon>Bacteria</taxon>
        <taxon>Bacillati</taxon>
        <taxon>Actinomycetota</taxon>
        <taxon>Actinomycetes</taxon>
        <taxon>Pseudonocardiales</taxon>
        <taxon>Pseudonocardiaceae</taxon>
        <taxon>Saccharothrix</taxon>
    </lineage>
</organism>
<keyword evidence="5" id="KW-1185">Reference proteome</keyword>
<feature type="region of interest" description="Disordered" evidence="2">
    <location>
        <begin position="829"/>
        <end position="870"/>
    </location>
</feature>
<accession>A0A841CI01</accession>
<evidence type="ECO:0000313" key="5">
    <source>
        <dbReference type="Proteomes" id="UP000547510"/>
    </source>
</evidence>
<comment type="caution">
    <text evidence="4">The sequence shown here is derived from an EMBL/GenBank/DDBJ whole genome shotgun (WGS) entry which is preliminary data.</text>
</comment>
<feature type="coiled-coil region" evidence="1">
    <location>
        <begin position="488"/>
        <end position="515"/>
    </location>
</feature>
<gene>
    <name evidence="4" type="ORF">FHS29_003199</name>
</gene>
<dbReference type="InterPro" id="IPR025295">
    <property type="entry name" value="eCIS_core_dom"/>
</dbReference>
<feature type="region of interest" description="Disordered" evidence="2">
    <location>
        <begin position="232"/>
        <end position="352"/>
    </location>
</feature>